<proteinExistence type="predicted"/>
<accession>A0ABW0JMI8</accession>
<evidence type="ECO:0000313" key="3">
    <source>
        <dbReference type="Proteomes" id="UP001596013"/>
    </source>
</evidence>
<feature type="chain" id="PRO_5046792432" evidence="1">
    <location>
        <begin position="27"/>
        <end position="388"/>
    </location>
</feature>
<dbReference type="Pfam" id="PF16670">
    <property type="entry name" value="PI-PLC-C1"/>
    <property type="match status" value="1"/>
</dbReference>
<dbReference type="InterPro" id="IPR017946">
    <property type="entry name" value="PLC-like_Pdiesterase_TIM-brl"/>
</dbReference>
<sequence>MKKTNRPHRYILAFALMLLPWAPVLAACDLEVPARGCDPVSLDSTLHMNDLQAVGTHNSYKQPMPPAELAAHRARDPRADGIDYGHRPLGEQLDRGARTLELDVYYDPHGGYYTHPPGALRKGYTRSPWSPVATRQMQQPGFKVMHMADIDFRSSCQTFVTCLMIIHDWSRRHPRHVPIMLLINAKDGRSGPGAVTPLRFTEAAFDALDAEIRTVLGAADLVTPDDVQGDYPTLREAVRAGRWPTLGAARGKEFFVLDEDPPKVALYRGARHSLEGRVMFINTDEASPAAAYLTLNDPQAEAARIGRDVAAGYMIRTRADANTVEARRNDPRRREAAFASGAQYISTDYLWPDPRFGDYRVQLPGGEAARCNPLRAPRCHAAAAGKHP</sequence>
<evidence type="ECO:0000313" key="2">
    <source>
        <dbReference type="EMBL" id="MFC5437022.1"/>
    </source>
</evidence>
<protein>
    <submittedName>
        <fullName evidence="2">Phosphatidylinositol-specific phospholipase C1-like protein</fullName>
    </submittedName>
</protein>
<dbReference type="CDD" id="cd08589">
    <property type="entry name" value="PI-PLCc_SaPLC1_like"/>
    <property type="match status" value="1"/>
</dbReference>
<feature type="signal peptide" evidence="1">
    <location>
        <begin position="1"/>
        <end position="26"/>
    </location>
</feature>
<comment type="caution">
    <text evidence="2">The sequence shown here is derived from an EMBL/GenBank/DDBJ whole genome shotgun (WGS) entry which is preliminary data.</text>
</comment>
<dbReference type="Gene3D" id="3.20.20.190">
    <property type="entry name" value="Phosphatidylinositol (PI) phosphodiesterase"/>
    <property type="match status" value="1"/>
</dbReference>
<gene>
    <name evidence="2" type="ORF">ACFPME_10670</name>
</gene>
<keyword evidence="1" id="KW-0732">Signal</keyword>
<reference evidence="3" key="1">
    <citation type="journal article" date="2019" name="Int. J. Syst. Evol. Microbiol.">
        <title>The Global Catalogue of Microorganisms (GCM) 10K type strain sequencing project: providing services to taxonomists for standard genome sequencing and annotation.</title>
        <authorList>
            <consortium name="The Broad Institute Genomics Platform"/>
            <consortium name="The Broad Institute Genome Sequencing Center for Infectious Disease"/>
            <person name="Wu L."/>
            <person name="Ma J."/>
        </authorList>
    </citation>
    <scope>NUCLEOTIDE SEQUENCE [LARGE SCALE GENOMIC DNA]</scope>
    <source>
        <strain evidence="3">JCM 17130</strain>
    </source>
</reference>
<dbReference type="InterPro" id="IPR032075">
    <property type="entry name" value="PI-PLC-C1"/>
</dbReference>
<dbReference type="PROSITE" id="PS51257">
    <property type="entry name" value="PROKAR_LIPOPROTEIN"/>
    <property type="match status" value="1"/>
</dbReference>
<organism evidence="2 3">
    <name type="scientific">Rhodanobacter umsongensis</name>
    <dbReference type="NCBI Taxonomy" id="633153"/>
    <lineage>
        <taxon>Bacteria</taxon>
        <taxon>Pseudomonadati</taxon>
        <taxon>Pseudomonadota</taxon>
        <taxon>Gammaproteobacteria</taxon>
        <taxon>Lysobacterales</taxon>
        <taxon>Rhodanobacteraceae</taxon>
        <taxon>Rhodanobacter</taxon>
    </lineage>
</organism>
<dbReference type="RefSeq" id="WP_377305011.1">
    <property type="nucleotide sequence ID" value="NZ_JBHSMK010000005.1"/>
</dbReference>
<dbReference type="Proteomes" id="UP001596013">
    <property type="component" value="Unassembled WGS sequence"/>
</dbReference>
<dbReference type="EMBL" id="JBHSMK010000005">
    <property type="protein sequence ID" value="MFC5437022.1"/>
    <property type="molecule type" value="Genomic_DNA"/>
</dbReference>
<evidence type="ECO:0000256" key="1">
    <source>
        <dbReference type="SAM" id="SignalP"/>
    </source>
</evidence>
<name>A0ABW0JMI8_9GAMM</name>
<dbReference type="SUPFAM" id="SSF51695">
    <property type="entry name" value="PLC-like phosphodiesterases"/>
    <property type="match status" value="1"/>
</dbReference>
<keyword evidence="3" id="KW-1185">Reference proteome</keyword>